<keyword evidence="2" id="KW-0238">DNA-binding</keyword>
<keyword evidence="7" id="KW-1185">Reference proteome</keyword>
<evidence type="ECO:0000256" key="2">
    <source>
        <dbReference type="ARBA" id="ARBA00023125"/>
    </source>
</evidence>
<accession>A0AAV1CKX1</accession>
<dbReference type="GO" id="GO:0005634">
    <property type="term" value="C:nucleus"/>
    <property type="evidence" value="ECO:0007669"/>
    <property type="project" value="UniProtKB-SubCell"/>
</dbReference>
<sequence>MLEDRAARIQQQSVSLEVCSFFDMGRSPCCDNNGLKKGPWTPEEDQKLATYIQNYGHGTWRSPQPNSLIPSSMLIPGASSLQTTDFLFPTINSDLAPSVTLPPQNENINNFGNMNSYQKEDSVPALFEDTNTPETSMNMDQANQSSMQSIDSFQSWLELVDQEDFWKEILA</sequence>
<dbReference type="InterPro" id="IPR017930">
    <property type="entry name" value="Myb_dom"/>
</dbReference>
<proteinExistence type="predicted"/>
<dbReference type="AlphaFoldDB" id="A0AAV1CKX1"/>
<evidence type="ECO:0000256" key="1">
    <source>
        <dbReference type="ARBA" id="ARBA00004123"/>
    </source>
</evidence>
<dbReference type="Pfam" id="PF00249">
    <property type="entry name" value="Myb_DNA-binding"/>
    <property type="match status" value="1"/>
</dbReference>
<feature type="domain" description="HTH myb-type" evidence="5">
    <location>
        <begin position="32"/>
        <end position="62"/>
    </location>
</feature>
<dbReference type="PROSITE" id="PS51294">
    <property type="entry name" value="HTH_MYB"/>
    <property type="match status" value="1"/>
</dbReference>
<dbReference type="PROSITE" id="PS50090">
    <property type="entry name" value="MYB_LIKE"/>
    <property type="match status" value="1"/>
</dbReference>
<dbReference type="PANTHER" id="PTHR10641:SF1387">
    <property type="entry name" value="OS08G0486300 PROTEIN"/>
    <property type="match status" value="1"/>
</dbReference>
<reference evidence="6" key="1">
    <citation type="submission" date="2023-03" db="EMBL/GenBank/DDBJ databases">
        <authorList>
            <person name="Julca I."/>
        </authorList>
    </citation>
    <scope>NUCLEOTIDE SEQUENCE</scope>
</reference>
<evidence type="ECO:0000259" key="4">
    <source>
        <dbReference type="PROSITE" id="PS50090"/>
    </source>
</evidence>
<dbReference type="InterPro" id="IPR001005">
    <property type="entry name" value="SANT/Myb"/>
</dbReference>
<comment type="subcellular location">
    <subcellularLocation>
        <location evidence="1">Nucleus</location>
    </subcellularLocation>
</comment>
<organism evidence="6 7">
    <name type="scientific">Oldenlandia corymbosa var. corymbosa</name>
    <dbReference type="NCBI Taxonomy" id="529605"/>
    <lineage>
        <taxon>Eukaryota</taxon>
        <taxon>Viridiplantae</taxon>
        <taxon>Streptophyta</taxon>
        <taxon>Embryophyta</taxon>
        <taxon>Tracheophyta</taxon>
        <taxon>Spermatophyta</taxon>
        <taxon>Magnoliopsida</taxon>
        <taxon>eudicotyledons</taxon>
        <taxon>Gunneridae</taxon>
        <taxon>Pentapetalae</taxon>
        <taxon>asterids</taxon>
        <taxon>lamiids</taxon>
        <taxon>Gentianales</taxon>
        <taxon>Rubiaceae</taxon>
        <taxon>Rubioideae</taxon>
        <taxon>Spermacoceae</taxon>
        <taxon>Hedyotis-Oldenlandia complex</taxon>
        <taxon>Oldenlandia</taxon>
    </lineage>
</organism>
<gene>
    <name evidence="6" type="ORF">OLC1_LOCUS6326</name>
</gene>
<dbReference type="Proteomes" id="UP001161247">
    <property type="component" value="Chromosome 2"/>
</dbReference>
<dbReference type="Gene3D" id="1.10.10.60">
    <property type="entry name" value="Homeodomain-like"/>
    <property type="match status" value="1"/>
</dbReference>
<dbReference type="InterPro" id="IPR009057">
    <property type="entry name" value="Homeodomain-like_sf"/>
</dbReference>
<dbReference type="PANTHER" id="PTHR10641">
    <property type="entry name" value="MYB FAMILY TRANSCRIPTION FACTOR"/>
    <property type="match status" value="1"/>
</dbReference>
<keyword evidence="3" id="KW-0539">Nucleus</keyword>
<feature type="domain" description="Myb-like" evidence="4">
    <location>
        <begin position="32"/>
        <end position="61"/>
    </location>
</feature>
<evidence type="ECO:0000313" key="7">
    <source>
        <dbReference type="Proteomes" id="UP001161247"/>
    </source>
</evidence>
<dbReference type="CDD" id="cd00167">
    <property type="entry name" value="SANT"/>
    <property type="match status" value="1"/>
</dbReference>
<dbReference type="SUPFAM" id="SSF46689">
    <property type="entry name" value="Homeodomain-like"/>
    <property type="match status" value="1"/>
</dbReference>
<dbReference type="GO" id="GO:0003677">
    <property type="term" value="F:DNA binding"/>
    <property type="evidence" value="ECO:0007669"/>
    <property type="project" value="UniProtKB-KW"/>
</dbReference>
<dbReference type="EMBL" id="OX459119">
    <property type="protein sequence ID" value="CAI9095323.1"/>
    <property type="molecule type" value="Genomic_DNA"/>
</dbReference>
<evidence type="ECO:0000313" key="6">
    <source>
        <dbReference type="EMBL" id="CAI9095323.1"/>
    </source>
</evidence>
<dbReference type="InterPro" id="IPR015495">
    <property type="entry name" value="Myb_TF_plants"/>
</dbReference>
<evidence type="ECO:0000259" key="5">
    <source>
        <dbReference type="PROSITE" id="PS51294"/>
    </source>
</evidence>
<name>A0AAV1CKX1_OLDCO</name>
<evidence type="ECO:0000256" key="3">
    <source>
        <dbReference type="ARBA" id="ARBA00023242"/>
    </source>
</evidence>
<protein>
    <submittedName>
        <fullName evidence="6">OLC1v1031248C1</fullName>
    </submittedName>
</protein>